<dbReference type="SUPFAM" id="SSF55486">
    <property type="entry name" value="Metalloproteases ('zincins'), catalytic domain"/>
    <property type="match status" value="1"/>
</dbReference>
<organism evidence="1 2">
    <name type="scientific">Candidatus Endoriftia persephonae</name>
    <dbReference type="NCBI Taxonomy" id="393765"/>
    <lineage>
        <taxon>Bacteria</taxon>
        <taxon>Pseudomonadati</taxon>
        <taxon>Pseudomonadota</taxon>
        <taxon>Gammaproteobacteria</taxon>
        <taxon>Chromatiales</taxon>
        <taxon>Sedimenticolaceae</taxon>
        <taxon>Candidatus Endoriftia</taxon>
    </lineage>
</organism>
<dbReference type="RefSeq" id="WP_006475126.1">
    <property type="nucleotide sequence ID" value="NZ_CP090569.1"/>
</dbReference>
<keyword evidence="1" id="KW-0645">Protease</keyword>
<dbReference type="InterPro" id="IPR013783">
    <property type="entry name" value="Ig-like_fold"/>
</dbReference>
<proteinExistence type="predicted"/>
<evidence type="ECO:0000313" key="1">
    <source>
        <dbReference type="EMBL" id="USF87406.1"/>
    </source>
</evidence>
<dbReference type="GO" id="GO:0008237">
    <property type="term" value="F:metallopeptidase activity"/>
    <property type="evidence" value="ECO:0007669"/>
    <property type="project" value="UniProtKB-KW"/>
</dbReference>
<dbReference type="KEGG" id="eps:L0Y14_15000"/>
<dbReference type="Gene3D" id="3.40.390.10">
    <property type="entry name" value="Collagenase (Catalytic Domain)"/>
    <property type="match status" value="1"/>
</dbReference>
<evidence type="ECO:0000313" key="2">
    <source>
        <dbReference type="Proteomes" id="UP001056649"/>
    </source>
</evidence>
<sequence length="735" mass="77377">MGFGSRFVVWLLLLGLPLGGVSAGGIWSERLPDVAARSAAVPAFQYRSLQADRPALESLLATAPLEFTASEGAPLQLPLPDGSFARFSVEESPIMAPELARRYPEIRTYSVRGIDQPTATGRLDLTPQGFHAMLDTPAGVIFIDPDDQGGYRSYFKRDYVLAARGELSSRPYCVLQEVEQDWEQRVAEASALAQRLITLTGQRRVYRLAVAATGEYTQFHGGTNAQALDAIVTAINRVNQIYGRDLAIQFELVANNDSLIYIDGATDPYTNTDVATMLSENQANLDSVIGSANYDIGHVFGTGSGGIARVGSSCAGGIKAQGATGSLVPNGDTFWIDFVAHEIGHQFNAAHTFNGTTGSNCSGGRSPLNAVEPGSGTSIMAYAGICSGENIQQNSDATFHARSIEQIAVYADSQTCGSQVSTGNTAPVAAAGSNYTVPRQTPFRLTGTATDVDGDSLSYQWDELDVGASTDASTLGTDLGSNPLFRSFLPKSGGMRDFPRVSELLVGLTNNHSADKGETLPSTNRTLNFRLTVRDGNSGVDEDDVSIVVDSSSGPFAITGGTLVTTATSQGGVDRTLTWTTNTTSICSALSVELLALSADGYSYCDASDDVDLDLGSGFLNSIGNATVTLPQRNIARARVRLYCNDNIFFDLSDSDISVESSLGAAVATNCKAIDGGSLEHGTVFNDAGTNLGSGGSSSDSDSGGGGSLLWLPLLFSLIGLSRTSRRCLPLRFGS</sequence>
<gene>
    <name evidence="1" type="ORF">L0Y14_15000</name>
</gene>
<dbReference type="Pfam" id="PF13583">
    <property type="entry name" value="Reprolysin_4"/>
    <property type="match status" value="1"/>
</dbReference>
<keyword evidence="1" id="KW-0482">Metalloprotease</keyword>
<protein>
    <submittedName>
        <fullName evidence="1">Zinc-dependent metalloprotease</fullName>
    </submittedName>
</protein>
<keyword evidence="2" id="KW-1185">Reference proteome</keyword>
<keyword evidence="1" id="KW-0378">Hydrolase</keyword>
<dbReference type="AlphaFoldDB" id="A0A9J6ZX38"/>
<accession>A0A9J6ZX38</accession>
<dbReference type="InterPro" id="IPR024079">
    <property type="entry name" value="MetalloPept_cat_dom_sf"/>
</dbReference>
<dbReference type="EMBL" id="CP090569">
    <property type="protein sequence ID" value="USF87406.1"/>
    <property type="molecule type" value="Genomic_DNA"/>
</dbReference>
<dbReference type="Gene3D" id="2.60.40.10">
    <property type="entry name" value="Immunoglobulins"/>
    <property type="match status" value="1"/>
</dbReference>
<name>A0A9J6ZX38_9GAMM</name>
<reference evidence="1" key="1">
    <citation type="journal article" date="2022" name="Mol. Ecol. Resour.">
        <title>The complete and closed genome of the facultative generalist Candidatus Endoriftia persephone from deep-sea hydrothermal vents.</title>
        <authorList>
            <person name="de Oliveira A.L."/>
            <person name="Srivastava A."/>
            <person name="Espada-Hinojosa S."/>
            <person name="Bright M."/>
        </authorList>
    </citation>
    <scope>NUCLEOTIDE SEQUENCE</scope>
    <source>
        <strain evidence="1">Tica-EPR-9o50.N</strain>
    </source>
</reference>
<dbReference type="Proteomes" id="UP001056649">
    <property type="component" value="Chromosome"/>
</dbReference>